<keyword evidence="4" id="KW-1185">Reference proteome</keyword>
<name>A0A8H6RZ88_MYCCL</name>
<dbReference type="SUPFAM" id="SSF50370">
    <property type="entry name" value="Ricin B-like lectins"/>
    <property type="match status" value="1"/>
</dbReference>
<evidence type="ECO:0000256" key="2">
    <source>
        <dbReference type="SAM" id="MobiDB-lite"/>
    </source>
</evidence>
<gene>
    <name evidence="3" type="ORF">HMN09_01358800</name>
</gene>
<dbReference type="Gene3D" id="2.80.10.50">
    <property type="match status" value="1"/>
</dbReference>
<accession>A0A8H6RZ88</accession>
<dbReference type="EMBL" id="JACAZE010000030">
    <property type="protein sequence ID" value="KAF7289106.1"/>
    <property type="molecule type" value="Genomic_DNA"/>
</dbReference>
<organism evidence="3 4">
    <name type="scientific">Mycena chlorophos</name>
    <name type="common">Agaric fungus</name>
    <name type="synonym">Agaricus chlorophos</name>
    <dbReference type="NCBI Taxonomy" id="658473"/>
    <lineage>
        <taxon>Eukaryota</taxon>
        <taxon>Fungi</taxon>
        <taxon>Dikarya</taxon>
        <taxon>Basidiomycota</taxon>
        <taxon>Agaricomycotina</taxon>
        <taxon>Agaricomycetes</taxon>
        <taxon>Agaricomycetidae</taxon>
        <taxon>Agaricales</taxon>
        <taxon>Marasmiineae</taxon>
        <taxon>Mycenaceae</taxon>
        <taxon>Mycena</taxon>
    </lineage>
</organism>
<evidence type="ECO:0000256" key="1">
    <source>
        <dbReference type="SAM" id="Coils"/>
    </source>
</evidence>
<protein>
    <submittedName>
        <fullName evidence="3">Uncharacterized protein</fullName>
    </submittedName>
</protein>
<dbReference type="OrthoDB" id="3231004at2759"/>
<feature type="region of interest" description="Disordered" evidence="2">
    <location>
        <begin position="330"/>
        <end position="352"/>
    </location>
</feature>
<proteinExistence type="predicted"/>
<dbReference type="Proteomes" id="UP000613580">
    <property type="component" value="Unassembled WGS sequence"/>
</dbReference>
<feature type="coiled-coil region" evidence="1">
    <location>
        <begin position="271"/>
        <end position="305"/>
    </location>
</feature>
<keyword evidence="1" id="KW-0175">Coiled coil</keyword>
<reference evidence="3" key="1">
    <citation type="submission" date="2020-05" db="EMBL/GenBank/DDBJ databases">
        <title>Mycena genomes resolve the evolution of fungal bioluminescence.</title>
        <authorList>
            <person name="Tsai I.J."/>
        </authorList>
    </citation>
    <scope>NUCLEOTIDE SEQUENCE</scope>
    <source>
        <strain evidence="3">110903Hualien_Pintung</strain>
    </source>
</reference>
<feature type="compositionally biased region" description="Polar residues" evidence="2">
    <location>
        <begin position="339"/>
        <end position="352"/>
    </location>
</feature>
<feature type="coiled-coil region" evidence="1">
    <location>
        <begin position="440"/>
        <end position="488"/>
    </location>
</feature>
<comment type="caution">
    <text evidence="3">The sequence shown here is derived from an EMBL/GenBank/DDBJ whole genome shotgun (WGS) entry which is preliminary data.</text>
</comment>
<dbReference type="AlphaFoldDB" id="A0A8H6RZ88"/>
<dbReference type="InterPro" id="IPR035992">
    <property type="entry name" value="Ricin_B-like_lectins"/>
</dbReference>
<evidence type="ECO:0000313" key="3">
    <source>
        <dbReference type="EMBL" id="KAF7289106.1"/>
    </source>
</evidence>
<sequence length="639" mass="71536">MATYHPSMRLGMGFNSFTQELCACDVVKSDPKTLATRVAQAEGPQQANQQVHSTAKFISRYTELLEALGISGPAYIKNISAEGPYSKFLDLKSFREHHIHYLIRVLATRQEAAPPNAELTELDMIPNLSDEERNSIYGDSFISGFNEGGELTALISIKLDDPSDADVVATKRKIEEQMNLVLGTASKLEDEQPIGGETKLTILKRCGGVPDARAWTLAALGNEVMGFPQRAFEHPVRLSPILSKYTTLKSYHVANKFTVPQYVKHGAHVYAEALLEVYVEYQAIIDELQQTIVDVEQGNNSLEAQVAVPELVQFFADAWAAGSVAKHEDADSDYDHAQDTSNNVPVGRSSSRNTARERNLIWTSKWLNGLSPYPTTALGLEQARLDCRAEMIRIVDQVDMIADEPDLVSTFGCFWKNRTPATVRKLLPTVTNLVQERLEAEKESARAAELSRSSDELKQREEEQRLRADRLRAEKETALERISQLEAHMLETPYAGWCPVKLSTPIRLVSVATNKSLDYDYISGSHNVQQWDSLPRNPNQKFELISESTKGYFIRHCCSGRYLGPGRCGAGDVMVYMEFNEFPFPFMFECLEKSTAMIHFAERPNTTLNVEGGAHGNGVKLIGWKGQKRSCDQWRVEAF</sequence>
<evidence type="ECO:0000313" key="4">
    <source>
        <dbReference type="Proteomes" id="UP000613580"/>
    </source>
</evidence>